<dbReference type="EMBL" id="ML994810">
    <property type="protein sequence ID" value="KAF2174616.1"/>
    <property type="molecule type" value="Genomic_DNA"/>
</dbReference>
<dbReference type="PANTHER" id="PTHR37544">
    <property type="entry name" value="SPRAY-RELATED"/>
    <property type="match status" value="1"/>
</dbReference>
<organism evidence="3 4">
    <name type="scientific">Zopfia rhizophila CBS 207.26</name>
    <dbReference type="NCBI Taxonomy" id="1314779"/>
    <lineage>
        <taxon>Eukaryota</taxon>
        <taxon>Fungi</taxon>
        <taxon>Dikarya</taxon>
        <taxon>Ascomycota</taxon>
        <taxon>Pezizomycotina</taxon>
        <taxon>Dothideomycetes</taxon>
        <taxon>Dothideomycetes incertae sedis</taxon>
        <taxon>Zopfiaceae</taxon>
        <taxon>Zopfia</taxon>
    </lineage>
</organism>
<dbReference type="Proteomes" id="UP000800200">
    <property type="component" value="Unassembled WGS sequence"/>
</dbReference>
<keyword evidence="2" id="KW-1133">Transmembrane helix</keyword>
<dbReference type="OrthoDB" id="5428901at2759"/>
<evidence type="ECO:0000313" key="4">
    <source>
        <dbReference type="Proteomes" id="UP000800200"/>
    </source>
</evidence>
<protein>
    <submittedName>
        <fullName evidence="3">Uncharacterized protein</fullName>
    </submittedName>
</protein>
<dbReference type="Pfam" id="PF11915">
    <property type="entry name" value="DUF3433"/>
    <property type="match status" value="1"/>
</dbReference>
<dbReference type="PANTHER" id="PTHR37544:SF3">
    <property type="entry name" value="SPRAY"/>
    <property type="match status" value="1"/>
</dbReference>
<keyword evidence="2" id="KW-0472">Membrane</keyword>
<proteinExistence type="predicted"/>
<reference evidence="3" key="1">
    <citation type="journal article" date="2020" name="Stud. Mycol.">
        <title>101 Dothideomycetes genomes: a test case for predicting lifestyles and emergence of pathogens.</title>
        <authorList>
            <person name="Haridas S."/>
            <person name="Albert R."/>
            <person name="Binder M."/>
            <person name="Bloem J."/>
            <person name="Labutti K."/>
            <person name="Salamov A."/>
            <person name="Andreopoulos B."/>
            <person name="Baker S."/>
            <person name="Barry K."/>
            <person name="Bills G."/>
            <person name="Bluhm B."/>
            <person name="Cannon C."/>
            <person name="Castanera R."/>
            <person name="Culley D."/>
            <person name="Daum C."/>
            <person name="Ezra D."/>
            <person name="Gonzalez J."/>
            <person name="Henrissat B."/>
            <person name="Kuo A."/>
            <person name="Liang C."/>
            <person name="Lipzen A."/>
            <person name="Lutzoni F."/>
            <person name="Magnuson J."/>
            <person name="Mondo S."/>
            <person name="Nolan M."/>
            <person name="Ohm R."/>
            <person name="Pangilinan J."/>
            <person name="Park H.-J."/>
            <person name="Ramirez L."/>
            <person name="Alfaro M."/>
            <person name="Sun H."/>
            <person name="Tritt A."/>
            <person name="Yoshinaga Y."/>
            <person name="Zwiers L.-H."/>
            <person name="Turgeon B."/>
            <person name="Goodwin S."/>
            <person name="Spatafora J."/>
            <person name="Crous P."/>
            <person name="Grigoriev I."/>
        </authorList>
    </citation>
    <scope>NUCLEOTIDE SEQUENCE</scope>
    <source>
        <strain evidence="3">CBS 207.26</strain>
    </source>
</reference>
<evidence type="ECO:0000313" key="3">
    <source>
        <dbReference type="EMBL" id="KAF2174616.1"/>
    </source>
</evidence>
<dbReference type="AlphaFoldDB" id="A0A6A6DAE6"/>
<dbReference type="InterPro" id="IPR021840">
    <property type="entry name" value="DUF3433"/>
</dbReference>
<keyword evidence="2" id="KW-0812">Transmembrane</keyword>
<feature type="transmembrane region" description="Helical" evidence="2">
    <location>
        <begin position="232"/>
        <end position="254"/>
    </location>
</feature>
<evidence type="ECO:0000256" key="1">
    <source>
        <dbReference type="SAM" id="MobiDB-lite"/>
    </source>
</evidence>
<feature type="non-terminal residue" evidence="3">
    <location>
        <position position="1"/>
    </location>
</feature>
<accession>A0A6A6DAE6</accession>
<keyword evidence="4" id="KW-1185">Reference proteome</keyword>
<feature type="compositionally biased region" description="Basic and acidic residues" evidence="1">
    <location>
        <begin position="387"/>
        <end position="396"/>
    </location>
</feature>
<feature type="compositionally biased region" description="Low complexity" evidence="1">
    <location>
        <begin position="364"/>
        <end position="375"/>
    </location>
</feature>
<feature type="transmembrane region" description="Helical" evidence="2">
    <location>
        <begin position="266"/>
        <end position="289"/>
    </location>
</feature>
<name>A0A6A6DAE6_9PEZI</name>
<feature type="region of interest" description="Disordered" evidence="1">
    <location>
        <begin position="356"/>
        <end position="396"/>
    </location>
</feature>
<sequence length="396" mass="43557">LSVVAVAALTRIALWFKKPHGGAYEPLSIASVAAIAGHPEVVRDFNVGKETTTKELKKLLEGKEYKLGEYQTASRITRFGLIPATADDQPAMQLPAVTVDDTSGAAASRIKSKVKSFLRLTGDWKQVATYIDILFIIYLSILLGLTAAYIKDVDKAWLAKMFGSSATGRRIFFAAIAIIASTHFSKLERDTQTLAPYMRLQQMNATPTPTILLQKHSLSLTSFFPLMRNRHFIPATLSFVALLSEFLVVTLSGLPYRPGQLRSEFFFCGIASLTIIAAMMFVVVVVNSWRRLLPHLPREPNTVATVMTYVANSNMCADFEGLEKFSTRKRDKHIGGLRKRYGYGLMTAGREEMWAVDEMGGDSEGSNDPSSTSSSNLKGVAQGLEVDTSKDGPRQT</sequence>
<evidence type="ECO:0000256" key="2">
    <source>
        <dbReference type="SAM" id="Phobius"/>
    </source>
</evidence>
<gene>
    <name evidence="3" type="ORF">K469DRAFT_145989</name>
</gene>
<feature type="transmembrane region" description="Helical" evidence="2">
    <location>
        <begin position="127"/>
        <end position="150"/>
    </location>
</feature>